<feature type="chain" id="PRO_5002870357" evidence="1">
    <location>
        <begin position="18"/>
        <end position="99"/>
    </location>
</feature>
<keyword evidence="1" id="KW-0732">Signal</keyword>
<dbReference type="InterPro" id="IPR049848">
    <property type="entry name" value="TapY2-like"/>
</dbReference>
<dbReference type="HOGENOM" id="CLU_176325_0_0_6"/>
<dbReference type="eggNOG" id="ENOG5031GYZ">
    <property type="taxonomic scope" value="Bacteria"/>
</dbReference>
<evidence type="ECO:0000313" key="2">
    <source>
        <dbReference type="EMBL" id="ACJ30402.1"/>
    </source>
</evidence>
<dbReference type="KEGG" id="swp:swp_3718"/>
<dbReference type="EMBL" id="CP000472">
    <property type="protein sequence ID" value="ACJ30402.1"/>
    <property type="molecule type" value="Genomic_DNA"/>
</dbReference>
<accession>B8CSB2</accession>
<sequence length="99" mass="11093">MKWLLLMSLLLSSAAGAGEEKMSKQDFKCYVDTSINEQVVFYRWQVDKTASLMASLPASRAADNERGQSAYIKDVYECVALEEDFSSIKAQKLDSATLR</sequence>
<proteinExistence type="predicted"/>
<gene>
    <name evidence="2" type="ordered locus">swp_3718</name>
</gene>
<keyword evidence="3" id="KW-1185">Reference proteome</keyword>
<dbReference type="OrthoDB" id="6267358at2"/>
<evidence type="ECO:0000256" key="1">
    <source>
        <dbReference type="SAM" id="SignalP"/>
    </source>
</evidence>
<dbReference type="STRING" id="225849.swp_3718"/>
<name>B8CSB2_SHEPW</name>
<evidence type="ECO:0000313" key="3">
    <source>
        <dbReference type="Proteomes" id="UP000000753"/>
    </source>
</evidence>
<protein>
    <submittedName>
        <fullName evidence="2">Uncharacterized protein</fullName>
    </submittedName>
</protein>
<dbReference type="AlphaFoldDB" id="B8CSB2"/>
<feature type="signal peptide" evidence="1">
    <location>
        <begin position="1"/>
        <end position="17"/>
    </location>
</feature>
<organism evidence="2 3">
    <name type="scientific">Shewanella piezotolerans (strain WP3 / JCM 13877)</name>
    <dbReference type="NCBI Taxonomy" id="225849"/>
    <lineage>
        <taxon>Bacteria</taxon>
        <taxon>Pseudomonadati</taxon>
        <taxon>Pseudomonadota</taxon>
        <taxon>Gammaproteobacteria</taxon>
        <taxon>Alteromonadales</taxon>
        <taxon>Shewanellaceae</taxon>
        <taxon>Shewanella</taxon>
    </lineage>
</organism>
<dbReference type="NCBIfam" id="NF038109">
    <property type="entry name" value="tapY2_fam"/>
    <property type="match status" value="1"/>
</dbReference>
<dbReference type="Proteomes" id="UP000000753">
    <property type="component" value="Chromosome"/>
</dbReference>
<reference evidence="2 3" key="1">
    <citation type="journal article" date="2008" name="PLoS ONE">
        <title>Environmental adaptation: genomic analysis of the piezotolerant and psychrotolerant deep-sea iron reducing bacterium Shewanella piezotolerans WP3.</title>
        <authorList>
            <person name="Wang F."/>
            <person name="Wang J."/>
            <person name="Jian H."/>
            <person name="Zhang B."/>
            <person name="Li S."/>
            <person name="Wang F."/>
            <person name="Zeng X."/>
            <person name="Gao L."/>
            <person name="Bartlett D.H."/>
            <person name="Yu J."/>
            <person name="Hu S."/>
            <person name="Xiao X."/>
        </authorList>
    </citation>
    <scope>NUCLEOTIDE SEQUENCE [LARGE SCALE GENOMIC DNA]</scope>
    <source>
        <strain evidence="3">WP3 / JCM 13877</strain>
    </source>
</reference>
<dbReference type="RefSeq" id="WP_020913746.1">
    <property type="nucleotide sequence ID" value="NC_011566.1"/>
</dbReference>